<reference evidence="1 2" key="1">
    <citation type="submission" date="2024-06" db="EMBL/GenBank/DDBJ databases">
        <title>Genomic Encyclopedia of Type Strains, Phase IV (KMG-IV): sequencing the most valuable type-strain genomes for metagenomic binning, comparative biology and taxonomic classification.</title>
        <authorList>
            <person name="Goeker M."/>
        </authorList>
    </citation>
    <scope>NUCLEOTIDE SEQUENCE [LARGE SCALE GENOMIC DNA]</scope>
    <source>
        <strain evidence="1 2">DSM 21331</strain>
    </source>
</reference>
<comment type="caution">
    <text evidence="1">The sequence shown here is derived from an EMBL/GenBank/DDBJ whole genome shotgun (WGS) entry which is preliminary data.</text>
</comment>
<dbReference type="EMBL" id="JBEPMM010000002">
    <property type="protein sequence ID" value="MET3691803.1"/>
    <property type="molecule type" value="Genomic_DNA"/>
</dbReference>
<name>A0ABV2L1U6_9HYPH</name>
<gene>
    <name evidence="1" type="ORF">ABID43_001328</name>
</gene>
<keyword evidence="2" id="KW-1185">Reference proteome</keyword>
<dbReference type="RefSeq" id="WP_238275287.1">
    <property type="nucleotide sequence ID" value="NZ_BPQL01000005.1"/>
</dbReference>
<accession>A0ABV2L1U6</accession>
<protein>
    <submittedName>
        <fullName evidence="1">Uncharacterized protein</fullName>
    </submittedName>
</protein>
<evidence type="ECO:0000313" key="1">
    <source>
        <dbReference type="EMBL" id="MET3691803.1"/>
    </source>
</evidence>
<dbReference type="Proteomes" id="UP001549145">
    <property type="component" value="Unassembled WGS sequence"/>
</dbReference>
<proteinExistence type="predicted"/>
<sequence>MSALNHYARDFSELSGPASRFVEDLLARGSFGEPLRRAANAAPILRAQFSLS</sequence>
<evidence type="ECO:0000313" key="2">
    <source>
        <dbReference type="Proteomes" id="UP001549145"/>
    </source>
</evidence>
<organism evidence="1 2">
    <name type="scientific">Methylobacterium goesingense</name>
    <dbReference type="NCBI Taxonomy" id="243690"/>
    <lineage>
        <taxon>Bacteria</taxon>
        <taxon>Pseudomonadati</taxon>
        <taxon>Pseudomonadota</taxon>
        <taxon>Alphaproteobacteria</taxon>
        <taxon>Hyphomicrobiales</taxon>
        <taxon>Methylobacteriaceae</taxon>
        <taxon>Methylobacterium</taxon>
    </lineage>
</organism>